<dbReference type="EMBL" id="UGNP01000001">
    <property type="protein sequence ID" value="STX09554.1"/>
    <property type="molecule type" value="Genomic_DNA"/>
</dbReference>
<dbReference type="Proteomes" id="UP000254330">
    <property type="component" value="Unassembled WGS sequence"/>
</dbReference>
<keyword evidence="4" id="KW-1185">Reference proteome</keyword>
<dbReference type="Proteomes" id="UP000294641">
    <property type="component" value="Unassembled WGS sequence"/>
</dbReference>
<proteinExistence type="predicted"/>
<dbReference type="OrthoDB" id="9973868at2"/>
<dbReference type="EMBL" id="SNZG01000013">
    <property type="protein sequence ID" value="TDR39018.1"/>
    <property type="molecule type" value="Genomic_DNA"/>
</dbReference>
<evidence type="ECO:0000313" key="4">
    <source>
        <dbReference type="Proteomes" id="UP000294641"/>
    </source>
</evidence>
<evidence type="ECO:0000313" key="1">
    <source>
        <dbReference type="EMBL" id="STX09554.1"/>
    </source>
</evidence>
<dbReference type="RefSeq" id="WP_109349429.1">
    <property type="nucleotide sequence ID" value="NZ_BJUE01000053.1"/>
</dbReference>
<dbReference type="AlphaFoldDB" id="A0A8B4QA08"/>
<organism evidence="1 3">
    <name type="scientific">Kurthia zopfii</name>
    <dbReference type="NCBI Taxonomy" id="1650"/>
    <lineage>
        <taxon>Bacteria</taxon>
        <taxon>Bacillati</taxon>
        <taxon>Bacillota</taxon>
        <taxon>Bacilli</taxon>
        <taxon>Bacillales</taxon>
        <taxon>Caryophanaceae</taxon>
        <taxon>Kurthia</taxon>
    </lineage>
</organism>
<reference evidence="1 3" key="1">
    <citation type="submission" date="2018-06" db="EMBL/GenBank/DDBJ databases">
        <authorList>
            <consortium name="Pathogen Informatics"/>
            <person name="Doyle S."/>
        </authorList>
    </citation>
    <scope>NUCLEOTIDE SEQUENCE [LARGE SCALE GENOMIC DNA]</scope>
    <source>
        <strain evidence="1 3">NCTC10597</strain>
    </source>
</reference>
<reference evidence="2 4" key="2">
    <citation type="submission" date="2019-03" db="EMBL/GenBank/DDBJ databases">
        <title>Genomic Encyclopedia of Type Strains, Phase IV (KMG-IV): sequencing the most valuable type-strain genomes for metagenomic binning, comparative biology and taxonomic classification.</title>
        <authorList>
            <person name="Goeker M."/>
        </authorList>
    </citation>
    <scope>NUCLEOTIDE SEQUENCE [LARGE SCALE GENOMIC DNA]</scope>
    <source>
        <strain evidence="2 4">DSM 20580</strain>
    </source>
</reference>
<sequence>MELFLNTQHKLDFEYLLNCHSRYANEIPLNEWSSTSYIIAGMNLNDAFLSVLQPDLTIDTRKLQLFSSLLNSKEQLFLLYALQQSYHFAFQNIQLDAVLKNSTTDELHLLINACDTNYFQKS</sequence>
<comment type="caution">
    <text evidence="1">The sequence shown here is derived from an EMBL/GenBank/DDBJ whole genome shotgun (WGS) entry which is preliminary data.</text>
</comment>
<gene>
    <name evidence="2" type="ORF">DFR61_11312</name>
    <name evidence="1" type="ORF">NCTC10597_01240</name>
</gene>
<evidence type="ECO:0000313" key="2">
    <source>
        <dbReference type="EMBL" id="TDR39018.1"/>
    </source>
</evidence>
<evidence type="ECO:0000313" key="3">
    <source>
        <dbReference type="Proteomes" id="UP000254330"/>
    </source>
</evidence>
<accession>A0A8B4QA08</accession>
<name>A0A8B4QA08_9BACL</name>
<protein>
    <submittedName>
        <fullName evidence="1">Uncharacterized protein</fullName>
    </submittedName>
</protein>